<feature type="compositionally biased region" description="Low complexity" evidence="1">
    <location>
        <begin position="18"/>
        <end position="30"/>
    </location>
</feature>
<reference evidence="3" key="1">
    <citation type="submission" date="2021-02" db="EMBL/GenBank/DDBJ databases">
        <authorList>
            <person name="Nowell W R."/>
        </authorList>
    </citation>
    <scope>NUCLEOTIDE SEQUENCE</scope>
</reference>
<dbReference type="GO" id="GO:0003720">
    <property type="term" value="F:telomerase activity"/>
    <property type="evidence" value="ECO:0007669"/>
    <property type="project" value="TreeGrafter"/>
</dbReference>
<proteinExistence type="predicted"/>
<evidence type="ECO:0000256" key="1">
    <source>
        <dbReference type="SAM" id="MobiDB-lite"/>
    </source>
</evidence>
<dbReference type="EMBL" id="CAJOBP010041715">
    <property type="protein sequence ID" value="CAF4760151.1"/>
    <property type="molecule type" value="Genomic_DNA"/>
</dbReference>
<evidence type="ECO:0000259" key="2">
    <source>
        <dbReference type="Pfam" id="PF13271"/>
    </source>
</evidence>
<evidence type="ECO:0000313" key="3">
    <source>
        <dbReference type="EMBL" id="CAF4760151.1"/>
    </source>
</evidence>
<feature type="non-terminal residue" evidence="3">
    <location>
        <position position="235"/>
    </location>
</feature>
<dbReference type="Proteomes" id="UP000663873">
    <property type="component" value="Unassembled WGS sequence"/>
</dbReference>
<comment type="caution">
    <text evidence="3">The sequence shown here is derived from an EMBL/GenBank/DDBJ whole genome shotgun (WGS) entry which is preliminary data.</text>
</comment>
<keyword evidence="4" id="KW-1185">Reference proteome</keyword>
<dbReference type="GO" id="GO:0070034">
    <property type="term" value="F:telomerase RNA binding"/>
    <property type="evidence" value="ECO:0007669"/>
    <property type="project" value="TreeGrafter"/>
</dbReference>
<sequence>MDNAHGLNKIDEQKKDSQSTTDSSNDQQSKISTDIPMTTLVPRWRTVRVFISSTFKDMHAERDILTRYVFPELRQRAKSLFVNLYQTDLRWGIAESQSNQSVYLCLNEVYRSDYFIGMVGERYGYIPKSYDVPKDDTRFKWLETLPIGYSITDLEIQAGAFNQSASKKQNRAFFYLRNPKVIQDIPKPWSDDFTTEDNHSRIKMNNLKQRIRASGFETFDEYPCSWQGVSNDRPL</sequence>
<gene>
    <name evidence="3" type="ORF">UJA718_LOCUS39397</name>
</gene>
<dbReference type="GO" id="GO:0005697">
    <property type="term" value="C:telomerase holoenzyme complex"/>
    <property type="evidence" value="ECO:0007669"/>
    <property type="project" value="TreeGrafter"/>
</dbReference>
<dbReference type="AlphaFoldDB" id="A0A821M1T1"/>
<organism evidence="3 4">
    <name type="scientific">Rotaria socialis</name>
    <dbReference type="NCBI Taxonomy" id="392032"/>
    <lineage>
        <taxon>Eukaryota</taxon>
        <taxon>Metazoa</taxon>
        <taxon>Spiralia</taxon>
        <taxon>Gnathifera</taxon>
        <taxon>Rotifera</taxon>
        <taxon>Eurotatoria</taxon>
        <taxon>Bdelloidea</taxon>
        <taxon>Philodinida</taxon>
        <taxon>Philodinidae</taxon>
        <taxon>Rotaria</taxon>
    </lineage>
</organism>
<dbReference type="GO" id="GO:0000722">
    <property type="term" value="P:telomere maintenance via recombination"/>
    <property type="evidence" value="ECO:0007669"/>
    <property type="project" value="TreeGrafter"/>
</dbReference>
<feature type="region of interest" description="Disordered" evidence="1">
    <location>
        <begin position="1"/>
        <end position="32"/>
    </location>
</feature>
<dbReference type="Pfam" id="PF13271">
    <property type="entry name" value="DUF4062"/>
    <property type="match status" value="1"/>
</dbReference>
<dbReference type="PANTHER" id="PTHR44791">
    <property type="entry name" value="TELOMERASE PROTEIN COMPONENT 1 TEP1"/>
    <property type="match status" value="1"/>
</dbReference>
<feature type="domain" description="DUF4062" evidence="2">
    <location>
        <begin position="48"/>
        <end position="129"/>
    </location>
</feature>
<dbReference type="InterPro" id="IPR025139">
    <property type="entry name" value="DUF4062"/>
</dbReference>
<accession>A0A821M1T1</accession>
<name>A0A821M1T1_9BILA</name>
<evidence type="ECO:0000313" key="4">
    <source>
        <dbReference type="Proteomes" id="UP000663873"/>
    </source>
</evidence>
<dbReference type="InterPro" id="IPR052652">
    <property type="entry name" value="Telomerase_Complex_Comp"/>
</dbReference>
<feature type="compositionally biased region" description="Basic and acidic residues" evidence="1">
    <location>
        <begin position="8"/>
        <end position="17"/>
    </location>
</feature>
<protein>
    <recommendedName>
        <fullName evidence="2">DUF4062 domain-containing protein</fullName>
    </recommendedName>
</protein>
<dbReference type="PANTHER" id="PTHR44791:SF1">
    <property type="entry name" value="TELOMERASE PROTEIN COMPONENT 1"/>
    <property type="match status" value="1"/>
</dbReference>